<reference evidence="2" key="1">
    <citation type="submission" date="2020-09" db="EMBL/GenBank/DDBJ databases">
        <authorList>
            <person name="Kim M.K."/>
        </authorList>
    </citation>
    <scope>NUCLEOTIDE SEQUENCE</scope>
    <source>
        <strain evidence="2">BT702</strain>
    </source>
</reference>
<organism evidence="2 3">
    <name type="scientific">Spirosoma profusum</name>
    <dbReference type="NCBI Taxonomy" id="2771354"/>
    <lineage>
        <taxon>Bacteria</taxon>
        <taxon>Pseudomonadati</taxon>
        <taxon>Bacteroidota</taxon>
        <taxon>Cytophagia</taxon>
        <taxon>Cytophagales</taxon>
        <taxon>Cytophagaceae</taxon>
        <taxon>Spirosoma</taxon>
    </lineage>
</organism>
<protein>
    <submittedName>
        <fullName evidence="2">Ribbon-helix-helix protein, CopG family</fullName>
    </submittedName>
</protein>
<comment type="caution">
    <text evidence="2">The sequence shown here is derived from an EMBL/GenBank/DDBJ whole genome shotgun (WGS) entry which is preliminary data.</text>
</comment>
<evidence type="ECO:0000313" key="2">
    <source>
        <dbReference type="EMBL" id="MBD2702623.1"/>
    </source>
</evidence>
<evidence type="ECO:0000313" key="3">
    <source>
        <dbReference type="Proteomes" id="UP000598820"/>
    </source>
</evidence>
<accession>A0A926XXG3</accession>
<proteinExistence type="predicted"/>
<dbReference type="RefSeq" id="WP_190888474.1">
    <property type="nucleotide sequence ID" value="NZ_JACWZY010000016.1"/>
</dbReference>
<dbReference type="AlphaFoldDB" id="A0A926XXG3"/>
<gene>
    <name evidence="2" type="ORF">IC229_18395</name>
</gene>
<dbReference type="Pfam" id="PF01402">
    <property type="entry name" value="RHH_1"/>
    <property type="match status" value="1"/>
</dbReference>
<dbReference type="InterPro" id="IPR002145">
    <property type="entry name" value="CopG"/>
</dbReference>
<feature type="domain" description="Ribbon-helix-helix protein CopG" evidence="1">
    <location>
        <begin position="6"/>
        <end position="43"/>
    </location>
</feature>
<dbReference type="Proteomes" id="UP000598820">
    <property type="component" value="Unassembled WGS sequence"/>
</dbReference>
<dbReference type="EMBL" id="JACWZY010000016">
    <property type="protein sequence ID" value="MBD2702623.1"/>
    <property type="molecule type" value="Genomic_DNA"/>
</dbReference>
<name>A0A926XXG3_9BACT</name>
<dbReference type="GO" id="GO:0006355">
    <property type="term" value="P:regulation of DNA-templated transcription"/>
    <property type="evidence" value="ECO:0007669"/>
    <property type="project" value="InterPro"/>
</dbReference>
<keyword evidence="3" id="KW-1185">Reference proteome</keyword>
<sequence length="65" mass="7530">MAKATTSFRLSDTTKELLDALADLFKESQTEIIERAVKLLYEDRERIAKADMEQRLANTKRNKVN</sequence>
<evidence type="ECO:0000259" key="1">
    <source>
        <dbReference type="Pfam" id="PF01402"/>
    </source>
</evidence>